<name>A0A9P4XVU3_CRYP1</name>
<accession>A0A9P4XVU3</accession>
<evidence type="ECO:0000256" key="6">
    <source>
        <dbReference type="PIRSR" id="PIRSR000972-50"/>
    </source>
</evidence>
<feature type="domain" description="Sulfatase N-terminal" evidence="8">
    <location>
        <begin position="45"/>
        <end position="401"/>
    </location>
</feature>
<dbReference type="Proteomes" id="UP000803844">
    <property type="component" value="Unassembled WGS sequence"/>
</dbReference>
<evidence type="ECO:0000256" key="7">
    <source>
        <dbReference type="SAM" id="SignalP"/>
    </source>
</evidence>
<keyword evidence="4" id="KW-0325">Glycoprotein</keyword>
<evidence type="ECO:0000256" key="5">
    <source>
        <dbReference type="PIRNR" id="PIRNR000972"/>
    </source>
</evidence>
<dbReference type="InterPro" id="IPR000917">
    <property type="entry name" value="Sulfatase_N"/>
</dbReference>
<dbReference type="InterPro" id="IPR024607">
    <property type="entry name" value="Sulfatase_CS"/>
</dbReference>
<keyword evidence="10" id="KW-1185">Reference proteome</keyword>
<dbReference type="AlphaFoldDB" id="A0A9P4XVU3"/>
<protein>
    <recommendedName>
        <fullName evidence="5">Arylsulfatase</fullName>
        <shortName evidence="5">AS</shortName>
        <ecNumber evidence="5">3.1.6.1</ecNumber>
    </recommendedName>
    <alternativeName>
        <fullName evidence="5">Aryl-sulfate sulphohydrolase</fullName>
    </alternativeName>
</protein>
<evidence type="ECO:0000256" key="2">
    <source>
        <dbReference type="ARBA" id="ARBA00022729"/>
    </source>
</evidence>
<sequence>MYSRAGIVASLLFGSFAAADYDADSHGQHVLIGPSAEPTGSSTQPNIIFILTDDQDLHMDSLNYMPYLQEHLIHKGTSFKRHFCTTAICCPSRVSLWTGMLAHNTNVTDVNPPYGGYPKFLSQGLNENYLPLWLQEAGYNTYYTGKLFNAHNVENYNSPYAAGWNQSDFLLDPHTYDYLNATYQRNRDAPVSHEGQHTIDVLTAKSYGLLDDAVKQDKPFFLGIAPVAPHSNLHLKDGKGDLNNNTDVGLLEITPPIPAERHRHLFKDAQVPRTPNFNPDQPSGANWIRQREQLTQENVDFIDHFYRERLRALQSVDELVDGLFQKLAAYDLLDNTYIFYTTDNGFHLSQHRLQPGKECSFEEDINVPLIVRGPNVPQGEVSEIVTTHIDLAPTILGLAGAPLRSTFDGEAVPLTSEGLKDAETTRHEHVTVEFWGIAVFEGVKNFTDDILIVNNTYKAVRIISDSYNLLYTVWCTNEHELYDLTTDPYQMHNLLHEDEQAFAPTQLLGVPMGKVVDRLDSLLFVLKSCKGQTCVKPWHALHPQGNVGNLKDALSSKFDQFYIQQRRIEYDHCAMGYIVGSEGPQFEKDGYVYRQGIPWHEWV</sequence>
<dbReference type="GO" id="GO:0018958">
    <property type="term" value="P:phenol-containing compound metabolic process"/>
    <property type="evidence" value="ECO:0007669"/>
    <property type="project" value="InterPro"/>
</dbReference>
<gene>
    <name evidence="9" type="ORF">M406DRAFT_264699</name>
</gene>
<reference evidence="9" key="1">
    <citation type="journal article" date="2020" name="Phytopathology">
        <title>Genome sequence of the chestnut blight fungus Cryphonectria parasitica EP155: A fundamental resource for an archetypical invasive plant pathogen.</title>
        <authorList>
            <person name="Crouch J.A."/>
            <person name="Dawe A."/>
            <person name="Aerts A."/>
            <person name="Barry K."/>
            <person name="Churchill A.C.L."/>
            <person name="Grimwood J."/>
            <person name="Hillman B."/>
            <person name="Milgroom M.G."/>
            <person name="Pangilinan J."/>
            <person name="Smith M."/>
            <person name="Salamov A."/>
            <person name="Schmutz J."/>
            <person name="Yadav J."/>
            <person name="Grigoriev I.V."/>
            <person name="Nuss D."/>
        </authorList>
    </citation>
    <scope>NUCLEOTIDE SEQUENCE</scope>
    <source>
        <strain evidence="9">EP155</strain>
    </source>
</reference>
<evidence type="ECO:0000256" key="4">
    <source>
        <dbReference type="ARBA" id="ARBA00023180"/>
    </source>
</evidence>
<dbReference type="Pfam" id="PF00884">
    <property type="entry name" value="Sulfatase"/>
    <property type="match status" value="1"/>
</dbReference>
<dbReference type="EMBL" id="MU032350">
    <property type="protein sequence ID" value="KAF3762219.1"/>
    <property type="molecule type" value="Genomic_DNA"/>
</dbReference>
<comment type="caution">
    <text evidence="9">The sequence shown here is derived from an EMBL/GenBank/DDBJ whole genome shotgun (WGS) entry which is preliminary data.</text>
</comment>
<dbReference type="PANTHER" id="PTHR43108:SF8">
    <property type="entry name" value="SD21168P"/>
    <property type="match status" value="1"/>
</dbReference>
<dbReference type="GO" id="GO:0008449">
    <property type="term" value="F:N-acetylglucosamine-6-sulfatase activity"/>
    <property type="evidence" value="ECO:0007669"/>
    <property type="project" value="TreeGrafter"/>
</dbReference>
<dbReference type="GO" id="GO:0004065">
    <property type="term" value="F:arylsulfatase activity"/>
    <property type="evidence" value="ECO:0007669"/>
    <property type="project" value="UniProtKB-UniRule"/>
</dbReference>
<dbReference type="InterPro" id="IPR017850">
    <property type="entry name" value="Alkaline_phosphatase_core_sf"/>
</dbReference>
<feature type="modified residue" description="3-oxoalanine (Cys)" evidence="6">
    <location>
        <position position="89"/>
    </location>
</feature>
<comment type="PTM">
    <text evidence="6">The conversion to 3-oxoalanine (also known as C-formylglycine, FGly), of a serine or cysteine residue in prokaryotes and of a cysteine residue in eukaryotes, is critical for catalytic activity.</text>
</comment>
<evidence type="ECO:0000313" key="10">
    <source>
        <dbReference type="Proteomes" id="UP000803844"/>
    </source>
</evidence>
<dbReference type="SUPFAM" id="SSF53649">
    <property type="entry name" value="Alkaline phosphatase-like"/>
    <property type="match status" value="1"/>
</dbReference>
<feature type="signal peptide" evidence="7">
    <location>
        <begin position="1"/>
        <end position="19"/>
    </location>
</feature>
<proteinExistence type="inferred from homology"/>
<dbReference type="CDD" id="cd16147">
    <property type="entry name" value="G6S"/>
    <property type="match status" value="1"/>
</dbReference>
<evidence type="ECO:0000259" key="8">
    <source>
        <dbReference type="Pfam" id="PF00884"/>
    </source>
</evidence>
<dbReference type="EC" id="3.1.6.1" evidence="5"/>
<dbReference type="OrthoDB" id="96314at2759"/>
<dbReference type="FunFam" id="3.40.720.10:FF:000051">
    <property type="entry name" value="Arylsulfatase"/>
    <property type="match status" value="1"/>
</dbReference>
<dbReference type="PROSITE" id="PS00523">
    <property type="entry name" value="SULFATASE_1"/>
    <property type="match status" value="1"/>
</dbReference>
<dbReference type="PIRSF" id="PIRSF000972">
    <property type="entry name" value="Arylsulf_plant"/>
    <property type="match status" value="1"/>
</dbReference>
<feature type="chain" id="PRO_5040349930" description="Arylsulfatase" evidence="7">
    <location>
        <begin position="20"/>
        <end position="603"/>
    </location>
</feature>
<evidence type="ECO:0000313" key="9">
    <source>
        <dbReference type="EMBL" id="KAF3762219.1"/>
    </source>
</evidence>
<comment type="similarity">
    <text evidence="1 5">Belongs to the sulfatase family.</text>
</comment>
<organism evidence="9 10">
    <name type="scientific">Cryphonectria parasitica (strain ATCC 38755 / EP155)</name>
    <dbReference type="NCBI Taxonomy" id="660469"/>
    <lineage>
        <taxon>Eukaryota</taxon>
        <taxon>Fungi</taxon>
        <taxon>Dikarya</taxon>
        <taxon>Ascomycota</taxon>
        <taxon>Pezizomycotina</taxon>
        <taxon>Sordariomycetes</taxon>
        <taxon>Sordariomycetidae</taxon>
        <taxon>Diaporthales</taxon>
        <taxon>Cryphonectriaceae</taxon>
        <taxon>Cryphonectria-Endothia species complex</taxon>
        <taxon>Cryphonectria</taxon>
    </lineage>
</organism>
<dbReference type="RefSeq" id="XP_040773198.1">
    <property type="nucleotide sequence ID" value="XM_040917683.1"/>
</dbReference>
<comment type="catalytic activity">
    <reaction evidence="5">
        <text>an aryl sulfate + H2O = a phenol + sulfate + H(+)</text>
        <dbReference type="Rhea" id="RHEA:17261"/>
        <dbReference type="ChEBI" id="CHEBI:15377"/>
        <dbReference type="ChEBI" id="CHEBI:15378"/>
        <dbReference type="ChEBI" id="CHEBI:16189"/>
        <dbReference type="ChEBI" id="CHEBI:33853"/>
        <dbReference type="ChEBI" id="CHEBI:140317"/>
        <dbReference type="EC" id="3.1.6.1"/>
    </reaction>
</comment>
<dbReference type="Gene3D" id="3.40.720.10">
    <property type="entry name" value="Alkaline Phosphatase, subunit A"/>
    <property type="match status" value="1"/>
</dbReference>
<dbReference type="PANTHER" id="PTHR43108">
    <property type="entry name" value="N-ACETYLGLUCOSAMINE-6-SULFATASE FAMILY MEMBER"/>
    <property type="match status" value="1"/>
</dbReference>
<dbReference type="InterPro" id="IPR012083">
    <property type="entry name" value="Arylsulfatase"/>
</dbReference>
<dbReference type="GeneID" id="63834812"/>
<keyword evidence="3 5" id="KW-0378">Hydrolase</keyword>
<evidence type="ECO:0000256" key="1">
    <source>
        <dbReference type="ARBA" id="ARBA00008779"/>
    </source>
</evidence>
<evidence type="ECO:0000256" key="3">
    <source>
        <dbReference type="ARBA" id="ARBA00022801"/>
    </source>
</evidence>
<keyword evidence="2 7" id="KW-0732">Signal</keyword>
<dbReference type="GO" id="GO:0005539">
    <property type="term" value="F:glycosaminoglycan binding"/>
    <property type="evidence" value="ECO:0007669"/>
    <property type="project" value="TreeGrafter"/>
</dbReference>